<reference evidence="3" key="2">
    <citation type="submission" date="2015-10" db="EMBL/GenBank/DDBJ databases">
        <authorList>
            <person name="Gilbert D.G."/>
        </authorList>
    </citation>
    <scope>NUCLEOTIDE SEQUENCE</scope>
</reference>
<evidence type="ECO:0000256" key="1">
    <source>
        <dbReference type="SAM" id="SignalP"/>
    </source>
</evidence>
<sequence length="602" mass="63644">MKYLIAAFVTLLIASSSAFSDGHQTNHTRIKRQFSLGSIPIVLTNNGLTTLVDLVVKAGLAEALSGPGPFTVFAPINNAFTTVDPSILNAILSDITALRKVIAYHVVESTLPAALFKNELTPLSASGENLRVNVYDSGDAKTVTINGALKIRTLEATNGVIHVINKVLIPEPESNIIEVLEKKGNFTTLLTALAVAGLTTTIQNAGPFTLFAPTDDAFRSLPAGTLDSLITNREELKKVLLSHVASGTLYKRGLSSGLVPVIAGGNVKAAVGFNGAMFGNAQMIETDLFASNGVIHVINSVILHSVGQTPKVVFTQPSKAVDSQPTKPPVNQQKTRVARTIASILNENGLTTLADLLVKAGLVNVLSQQGPFTLFAPTNDAFNAVDSVTLNALLQDVNLLKRVLTYHVVPSAIPPVSIKNELVTNSLAGESLRINEYNNRKVVTINGALRLKALEAENGIVYVIDKVLIPDNNKSIVKVLETKGKFTTLMTALVVSGLKNHLDSAGPFTLFAPSDDAFKALPAGVLNSLFTNPSELKKVLLSHVIPTTVYSRGLSSGHLNLARGGKVAVTVSQSGVKISNANIIEADLAAANGVIHVINNLI</sequence>
<feature type="domain" description="FAS1" evidence="2">
    <location>
        <begin position="173"/>
        <end position="302"/>
    </location>
</feature>
<evidence type="ECO:0000259" key="2">
    <source>
        <dbReference type="PROSITE" id="PS50213"/>
    </source>
</evidence>
<dbReference type="GO" id="GO:0005615">
    <property type="term" value="C:extracellular space"/>
    <property type="evidence" value="ECO:0007669"/>
    <property type="project" value="TreeGrafter"/>
</dbReference>
<dbReference type="OrthoDB" id="286301at2759"/>
<feature type="signal peptide" evidence="1">
    <location>
        <begin position="1"/>
        <end position="18"/>
    </location>
</feature>
<reference evidence="3" key="1">
    <citation type="submission" date="2015-10" db="EMBL/GenBank/DDBJ databases">
        <title>Daphnia magna gene sets from two clonal populations assembled and annotated with EvidentialGene.</title>
        <authorList>
            <person name="Gilbert D."/>
            <person name="Podicheti R."/>
            <person name="Orsini L."/>
            <person name="Colbourne J."/>
            <person name="Pfrender M."/>
        </authorList>
    </citation>
    <scope>NUCLEOTIDE SEQUENCE</scope>
</reference>
<name>A0A0P4YFS8_9CRUS</name>
<organism evidence="3">
    <name type="scientific">Daphnia magna</name>
    <dbReference type="NCBI Taxonomy" id="35525"/>
    <lineage>
        <taxon>Eukaryota</taxon>
        <taxon>Metazoa</taxon>
        <taxon>Ecdysozoa</taxon>
        <taxon>Arthropoda</taxon>
        <taxon>Crustacea</taxon>
        <taxon>Branchiopoda</taxon>
        <taxon>Diplostraca</taxon>
        <taxon>Cladocera</taxon>
        <taxon>Anomopoda</taxon>
        <taxon>Daphniidae</taxon>
        <taxon>Daphnia</taxon>
    </lineage>
</organism>
<dbReference type="EMBL" id="GDIP01241033">
    <property type="protein sequence ID" value="JAI82368.1"/>
    <property type="molecule type" value="Transcribed_RNA"/>
</dbReference>
<dbReference type="GO" id="GO:0031012">
    <property type="term" value="C:extracellular matrix"/>
    <property type="evidence" value="ECO:0007669"/>
    <property type="project" value="TreeGrafter"/>
</dbReference>
<dbReference type="Pfam" id="PF02469">
    <property type="entry name" value="Fasciclin"/>
    <property type="match status" value="4"/>
</dbReference>
<dbReference type="Gene3D" id="2.30.180.10">
    <property type="entry name" value="FAS1 domain"/>
    <property type="match status" value="4"/>
</dbReference>
<dbReference type="PANTHER" id="PTHR10900">
    <property type="entry name" value="PERIOSTIN-RELATED"/>
    <property type="match status" value="1"/>
</dbReference>
<dbReference type="PROSITE" id="PS50213">
    <property type="entry name" value="FAS1"/>
    <property type="match status" value="4"/>
</dbReference>
<dbReference type="SUPFAM" id="SSF82153">
    <property type="entry name" value="FAS1 domain"/>
    <property type="match status" value="4"/>
</dbReference>
<dbReference type="GO" id="GO:0030198">
    <property type="term" value="P:extracellular matrix organization"/>
    <property type="evidence" value="ECO:0007669"/>
    <property type="project" value="TreeGrafter"/>
</dbReference>
<feature type="chain" id="PRO_5013461682" evidence="1">
    <location>
        <begin position="19"/>
        <end position="602"/>
    </location>
</feature>
<dbReference type="GO" id="GO:0050839">
    <property type="term" value="F:cell adhesion molecule binding"/>
    <property type="evidence" value="ECO:0007669"/>
    <property type="project" value="TreeGrafter"/>
</dbReference>
<dbReference type="InterPro" id="IPR050904">
    <property type="entry name" value="Adhesion/Biosynth-related"/>
</dbReference>
<feature type="domain" description="FAS1" evidence="2">
    <location>
        <begin position="35"/>
        <end position="168"/>
    </location>
</feature>
<proteinExistence type="predicted"/>
<dbReference type="PANTHER" id="PTHR10900:SF120">
    <property type="entry name" value="MUCIN-5AC-RELATED"/>
    <property type="match status" value="1"/>
</dbReference>
<evidence type="ECO:0000313" key="3">
    <source>
        <dbReference type="EMBL" id="JAI92571.1"/>
    </source>
</evidence>
<dbReference type="InterPro" id="IPR036378">
    <property type="entry name" value="FAS1_dom_sf"/>
</dbReference>
<keyword evidence="1" id="KW-0732">Signal</keyword>
<dbReference type="InterPro" id="IPR000782">
    <property type="entry name" value="FAS1_domain"/>
</dbReference>
<accession>A0A0P4YFS8</accession>
<dbReference type="FunFam" id="2.30.180.10:FF:000032">
    <property type="entry name" value="Fasciclin domain-containing protein, putative"/>
    <property type="match status" value="4"/>
</dbReference>
<dbReference type="EMBL" id="GDIP01230830">
    <property type="protein sequence ID" value="JAI92571.1"/>
    <property type="molecule type" value="Transcribed_RNA"/>
</dbReference>
<dbReference type="SMART" id="SM00554">
    <property type="entry name" value="FAS1"/>
    <property type="match status" value="4"/>
</dbReference>
<dbReference type="GO" id="GO:0007155">
    <property type="term" value="P:cell adhesion"/>
    <property type="evidence" value="ECO:0007669"/>
    <property type="project" value="TreeGrafter"/>
</dbReference>
<feature type="domain" description="FAS1" evidence="2">
    <location>
        <begin position="473"/>
        <end position="602"/>
    </location>
</feature>
<dbReference type="AlphaFoldDB" id="A0A0P4YFS8"/>
<protein>
    <submittedName>
        <fullName evidence="3">Fasciclin domain-containing protein</fullName>
    </submittedName>
</protein>
<feature type="domain" description="FAS1" evidence="2">
    <location>
        <begin position="337"/>
        <end position="468"/>
    </location>
</feature>